<comment type="caution">
    <text evidence="1">The sequence shown here is derived from an EMBL/GenBank/DDBJ whole genome shotgun (WGS) entry which is preliminary data.</text>
</comment>
<reference evidence="1 2" key="1">
    <citation type="submission" date="2023-07" db="EMBL/GenBank/DDBJ databases">
        <title>Citrobacter selenititolerans sp. nov., isolated from seleniferous soil.</title>
        <authorList>
            <person name="Zhang S."/>
            <person name="Li K."/>
            <person name="Peng J."/>
            <person name="Wang H."/>
            <person name="Sun J."/>
            <person name="Guo Y."/>
        </authorList>
    </citation>
    <scope>NUCLEOTIDE SEQUENCE [LARGE SCALE GENOMIC DNA]</scope>
    <source>
        <strain evidence="1 2">S2-9</strain>
    </source>
</reference>
<dbReference type="InterPro" id="IPR038025">
    <property type="entry name" value="CbeA_sf"/>
</dbReference>
<sequence length="117" mass="13411">MTQINSPAWTWGLRNDITPSFGARLVQEGNKLYFLADRASISGAFTLEQRRILDKTFPRFIKQMESALKKGQLDKRENRLFRCTLNGWNCEANTFGTHGYLFVTIYPVSVSESNAEE</sequence>
<dbReference type="Gene3D" id="3.30.450.20">
    <property type="entry name" value="PAS domain"/>
    <property type="match status" value="1"/>
</dbReference>
<dbReference type="EMBL" id="JAUJYW010000005">
    <property type="protein sequence ID" value="MDN8600291.1"/>
    <property type="molecule type" value="Genomic_DNA"/>
</dbReference>
<name>A0ABT8PX84_9ENTR</name>
<proteinExistence type="predicted"/>
<evidence type="ECO:0000313" key="2">
    <source>
        <dbReference type="Proteomes" id="UP001174867"/>
    </source>
</evidence>
<dbReference type="InterPro" id="IPR009320">
    <property type="entry name" value="Antitoxin_CbeA"/>
</dbReference>
<protein>
    <submittedName>
        <fullName evidence="1">Type IV toxin-antitoxin system YeeU family antitoxin</fullName>
    </submittedName>
</protein>
<evidence type="ECO:0000313" key="1">
    <source>
        <dbReference type="EMBL" id="MDN8600291.1"/>
    </source>
</evidence>
<dbReference type="SUPFAM" id="SSF143737">
    <property type="entry name" value="YeeU-like"/>
    <property type="match status" value="1"/>
</dbReference>
<dbReference type="Proteomes" id="UP001174867">
    <property type="component" value="Unassembled WGS sequence"/>
</dbReference>
<accession>A0ABT8PX84</accession>
<dbReference type="RefSeq" id="WP_301699294.1">
    <property type="nucleotide sequence ID" value="NZ_JAUJYW010000005.1"/>
</dbReference>
<gene>
    <name evidence="1" type="ORF">Q0A17_12850</name>
</gene>
<dbReference type="Pfam" id="PF06154">
    <property type="entry name" value="CbeA_antitoxin"/>
    <property type="match status" value="1"/>
</dbReference>
<keyword evidence="2" id="KW-1185">Reference proteome</keyword>
<organism evidence="1 2">
    <name type="scientific">Citrobacter enshiensis</name>
    <dbReference type="NCBI Taxonomy" id="2971264"/>
    <lineage>
        <taxon>Bacteria</taxon>
        <taxon>Pseudomonadati</taxon>
        <taxon>Pseudomonadota</taxon>
        <taxon>Gammaproteobacteria</taxon>
        <taxon>Enterobacterales</taxon>
        <taxon>Enterobacteriaceae</taxon>
        <taxon>Citrobacter</taxon>
    </lineage>
</organism>